<feature type="active site" description="Proton acceptor" evidence="12">
    <location>
        <position position="241"/>
    </location>
</feature>
<comment type="pathway">
    <text evidence="12">Carbohydrate metabolism; D-ribose degradation; D-ribose 5-phosphate from beta-D-ribopyranose: step 2/2.</text>
</comment>
<comment type="similarity">
    <text evidence="12">Belongs to the carbohydrate kinase PfkB family. Ribokinase subfamily.</text>
</comment>
<evidence type="ECO:0000256" key="8">
    <source>
        <dbReference type="ARBA" id="ARBA00022840"/>
    </source>
</evidence>
<evidence type="ECO:0000259" key="13">
    <source>
        <dbReference type="Pfam" id="PF00294"/>
    </source>
</evidence>
<dbReference type="UniPathway" id="UPA00916">
    <property type="reaction ID" value="UER00889"/>
</dbReference>
<feature type="binding site" evidence="12">
    <location>
        <position position="142"/>
    </location>
    <ligand>
        <name>substrate</name>
    </ligand>
</feature>
<comment type="subcellular location">
    <subcellularLocation>
        <location evidence="12">Cytoplasm</location>
    </subcellularLocation>
</comment>
<dbReference type="RefSeq" id="WP_014645321.1">
    <property type="nucleotide sequence ID" value="NC_017668.1"/>
</dbReference>
<reference evidence="14 15" key="1">
    <citation type="journal article" date="2013" name="Environ. Microbiol.">
        <title>Chloride and organic osmolytes: a hybrid strategy to cope with elevated salinities by the moderately halophilic, chloride-dependent bacterium Halobacillus halophilus.</title>
        <authorList>
            <person name="Saum S.H."/>
            <person name="Pfeiffer F."/>
            <person name="Palm P."/>
            <person name="Rampp M."/>
            <person name="Schuster S.C."/>
            <person name="Muller V."/>
            <person name="Oesterhelt D."/>
        </authorList>
    </citation>
    <scope>NUCLEOTIDE SEQUENCE [LARGE SCALE GENOMIC DNA]</scope>
    <source>
        <strain evidence="15">ATCC 35676 / DSM 2266 / JCM 20832 / KCTC 3685 / LMG 17431 / NBRC 102448 / NCIMB 2269</strain>
    </source>
</reference>
<keyword evidence="15" id="KW-1185">Reference proteome</keyword>
<feature type="binding site" evidence="12">
    <location>
        <position position="276"/>
    </location>
    <ligand>
        <name>K(+)</name>
        <dbReference type="ChEBI" id="CHEBI:29103"/>
    </ligand>
</feature>
<feature type="binding site" evidence="12">
    <location>
        <position position="237"/>
    </location>
    <ligand>
        <name>K(+)</name>
        <dbReference type="ChEBI" id="CHEBI:29103"/>
    </ligand>
</feature>
<dbReference type="KEGG" id="hhd:HBHAL_5102"/>
<dbReference type="InterPro" id="IPR002139">
    <property type="entry name" value="Ribo/fructo_kinase"/>
</dbReference>
<dbReference type="PRINTS" id="PR00990">
    <property type="entry name" value="RIBOKINASE"/>
</dbReference>
<dbReference type="AlphaFoldDB" id="I0JTG7"/>
<evidence type="ECO:0000256" key="2">
    <source>
        <dbReference type="ARBA" id="ARBA00012035"/>
    </source>
</evidence>
<dbReference type="NCBIfam" id="TIGR02152">
    <property type="entry name" value="D_ribokin_bact"/>
    <property type="match status" value="1"/>
</dbReference>
<evidence type="ECO:0000256" key="7">
    <source>
        <dbReference type="ARBA" id="ARBA00022777"/>
    </source>
</evidence>
<dbReference type="InterPro" id="IPR029056">
    <property type="entry name" value="Ribokinase-like"/>
</dbReference>
<evidence type="ECO:0000256" key="10">
    <source>
        <dbReference type="ARBA" id="ARBA00022958"/>
    </source>
</evidence>
<dbReference type="STRING" id="866895.HBHAL_5102"/>
<sequence length="299" mass="31951">MTKKPKVTVIGSINMDLTVQTTIMPKQGETVLGDNFATYPGGKGANQAVAAARLGADVQMLGAVGNDVFGKDLVHHLQNEGIDTSAIARSEKEATGTATIILSNQDNRIIVAAGANKEVTPSYIQDHLDLIQESDIILTQLEIPLETITYLSELKKDLDVPMILNPAPYQPLPASVIDAFDYLTPNETEAELFKKELQEDRSEDKWITTRGSEGVTIYKDGELVTVPSYDVTVEDTTGAGDTFSGALATKLAEGYSIEQAVQTANAAAALSIMKKGAQSGMPDQASVEQFLREQGGSST</sequence>
<comment type="caution">
    <text evidence="12">Lacks conserved residue(s) required for the propagation of feature annotation.</text>
</comment>
<feature type="binding site" evidence="12">
    <location>
        <position position="235"/>
    </location>
    <ligand>
        <name>K(+)</name>
        <dbReference type="ChEBI" id="CHEBI:29103"/>
    </ligand>
</feature>
<feature type="binding site" evidence="12">
    <location>
        <begin position="240"/>
        <end position="241"/>
    </location>
    <ligand>
        <name>ATP</name>
        <dbReference type="ChEBI" id="CHEBI:30616"/>
    </ligand>
</feature>
<comment type="function">
    <text evidence="12">Catalyzes the phosphorylation of ribose at O-5 in a reaction requiring ATP and magnesium. The resulting D-ribose-5-phosphate can then be used either for sythesis of nucleotides, histidine, and tryptophan, or as a component of the pentose phosphate pathway.</text>
</comment>
<evidence type="ECO:0000256" key="1">
    <source>
        <dbReference type="ARBA" id="ARBA00005380"/>
    </source>
</evidence>
<keyword evidence="6 12" id="KW-0547">Nucleotide-binding</keyword>
<keyword evidence="7 12" id="KW-0418">Kinase</keyword>
<feature type="binding site" evidence="12">
    <location>
        <begin position="14"/>
        <end position="16"/>
    </location>
    <ligand>
        <name>substrate</name>
    </ligand>
</feature>
<dbReference type="PANTHER" id="PTHR10584">
    <property type="entry name" value="SUGAR KINASE"/>
    <property type="match status" value="1"/>
</dbReference>
<dbReference type="EMBL" id="HE717023">
    <property type="protein sequence ID" value="CCG47439.1"/>
    <property type="molecule type" value="Genomic_DNA"/>
</dbReference>
<dbReference type="GO" id="GO:0046872">
    <property type="term" value="F:metal ion binding"/>
    <property type="evidence" value="ECO:0007669"/>
    <property type="project" value="UniProtKB-KW"/>
</dbReference>
<keyword evidence="4 12" id="KW-0808">Transferase</keyword>
<dbReference type="CDD" id="cd01174">
    <property type="entry name" value="ribokinase"/>
    <property type="match status" value="1"/>
</dbReference>
<comment type="similarity">
    <text evidence="1">Belongs to the carbohydrate kinase pfkB family.</text>
</comment>
<accession>I0JTG7</accession>
<dbReference type="Proteomes" id="UP000007397">
    <property type="component" value="Chromosome"/>
</dbReference>
<proteinExistence type="inferred from homology"/>
<dbReference type="InterPro" id="IPR002173">
    <property type="entry name" value="Carboh/pur_kinase_PfkB_CS"/>
</dbReference>
<dbReference type="GO" id="GO:0004747">
    <property type="term" value="F:ribokinase activity"/>
    <property type="evidence" value="ECO:0007669"/>
    <property type="project" value="UniProtKB-UniRule"/>
</dbReference>
<gene>
    <name evidence="12 14" type="primary">rbsK</name>
    <name evidence="14" type="ordered locus">HBHAL_5102</name>
</gene>
<dbReference type="PATRIC" id="fig|866895.3.peg.4141"/>
<feature type="binding site" evidence="12">
    <location>
        <begin position="42"/>
        <end position="46"/>
    </location>
    <ligand>
        <name>substrate</name>
    </ligand>
</feature>
<dbReference type="GO" id="GO:0019303">
    <property type="term" value="P:D-ribose catabolic process"/>
    <property type="evidence" value="ECO:0007669"/>
    <property type="project" value="UniProtKB-UniRule"/>
</dbReference>
<dbReference type="Gene3D" id="3.40.1190.20">
    <property type="match status" value="1"/>
</dbReference>
<evidence type="ECO:0000256" key="6">
    <source>
        <dbReference type="ARBA" id="ARBA00022741"/>
    </source>
</evidence>
<feature type="binding site" evidence="12">
    <location>
        <begin position="209"/>
        <end position="214"/>
    </location>
    <ligand>
        <name>ATP</name>
        <dbReference type="ChEBI" id="CHEBI:30616"/>
    </ligand>
</feature>
<feature type="binding site" evidence="12">
    <location>
        <position position="186"/>
    </location>
    <ligand>
        <name>ATP</name>
        <dbReference type="ChEBI" id="CHEBI:30616"/>
    </ligand>
</feature>
<dbReference type="PANTHER" id="PTHR10584:SF166">
    <property type="entry name" value="RIBOKINASE"/>
    <property type="match status" value="1"/>
</dbReference>
<keyword evidence="11 12" id="KW-0119">Carbohydrate metabolism</keyword>
<keyword evidence="9 12" id="KW-0460">Magnesium</keyword>
<feature type="domain" description="Carbohydrate kinase PfkB" evidence="13">
    <location>
        <begin position="5"/>
        <end position="283"/>
    </location>
</feature>
<dbReference type="Pfam" id="PF00294">
    <property type="entry name" value="PfkB"/>
    <property type="match status" value="1"/>
</dbReference>
<comment type="activity regulation">
    <text evidence="12">Activated by a monovalent cation that binds near, but not in, the active site. The most likely occupant of the site in vivo is potassium. Ion binding induces a conformational change that may alter substrate affinity.</text>
</comment>
<feature type="binding site" evidence="12">
    <location>
        <position position="271"/>
    </location>
    <ligand>
        <name>K(+)</name>
        <dbReference type="ChEBI" id="CHEBI:29103"/>
    </ligand>
</feature>
<dbReference type="SUPFAM" id="SSF53613">
    <property type="entry name" value="Ribokinase-like"/>
    <property type="match status" value="1"/>
</dbReference>
<feature type="binding site" evidence="12">
    <location>
        <position position="274"/>
    </location>
    <ligand>
        <name>K(+)</name>
        <dbReference type="ChEBI" id="CHEBI:29103"/>
    </ligand>
</feature>
<organism evidence="14 15">
    <name type="scientific">Halobacillus halophilus (strain ATCC 35676 / DSM 2266 / JCM 20832 / KCTC 3685 / LMG 17431 / NBRC 102448 / NCIMB 2269)</name>
    <name type="common">Sporosarcina halophila</name>
    <dbReference type="NCBI Taxonomy" id="866895"/>
    <lineage>
        <taxon>Bacteria</taxon>
        <taxon>Bacillati</taxon>
        <taxon>Bacillota</taxon>
        <taxon>Bacilli</taxon>
        <taxon>Bacillales</taxon>
        <taxon>Bacillaceae</taxon>
        <taxon>Halobacillus</taxon>
    </lineage>
</organism>
<evidence type="ECO:0000313" key="14">
    <source>
        <dbReference type="EMBL" id="CCG47439.1"/>
    </source>
</evidence>
<evidence type="ECO:0000256" key="11">
    <source>
        <dbReference type="ARBA" id="ARBA00023277"/>
    </source>
</evidence>
<keyword evidence="5 12" id="KW-0479">Metal-binding</keyword>
<dbReference type="InterPro" id="IPR011877">
    <property type="entry name" value="Ribokinase"/>
</dbReference>
<comment type="catalytic activity">
    <reaction evidence="12">
        <text>D-ribose + ATP = D-ribose 5-phosphate + ADP + H(+)</text>
        <dbReference type="Rhea" id="RHEA:13697"/>
        <dbReference type="ChEBI" id="CHEBI:15378"/>
        <dbReference type="ChEBI" id="CHEBI:30616"/>
        <dbReference type="ChEBI" id="CHEBI:47013"/>
        <dbReference type="ChEBI" id="CHEBI:78346"/>
        <dbReference type="ChEBI" id="CHEBI:456216"/>
        <dbReference type="EC" id="2.7.1.15"/>
    </reaction>
</comment>
<feature type="binding site" evidence="12">
    <location>
        <position position="241"/>
    </location>
    <ligand>
        <name>substrate</name>
    </ligand>
</feature>
<protein>
    <recommendedName>
        <fullName evidence="3 12">Ribokinase</fullName>
        <shortName evidence="12">RK</shortName>
        <ecNumber evidence="2 12">2.7.1.15</ecNumber>
    </recommendedName>
</protein>
<dbReference type="HOGENOM" id="CLU_027634_2_2_9"/>
<dbReference type="eggNOG" id="COG0524">
    <property type="taxonomic scope" value="Bacteria"/>
</dbReference>
<keyword evidence="12" id="KW-0963">Cytoplasm</keyword>
<keyword evidence="10 12" id="KW-0630">Potassium</keyword>
<dbReference type="EC" id="2.7.1.15" evidence="2 12"/>
<dbReference type="HAMAP" id="MF_01987">
    <property type="entry name" value="Ribokinase"/>
    <property type="match status" value="1"/>
</dbReference>
<dbReference type="GO" id="GO:0005524">
    <property type="term" value="F:ATP binding"/>
    <property type="evidence" value="ECO:0007669"/>
    <property type="project" value="UniProtKB-UniRule"/>
</dbReference>
<feature type="binding site" evidence="12">
    <location>
        <position position="265"/>
    </location>
    <ligand>
        <name>ATP</name>
        <dbReference type="ChEBI" id="CHEBI:30616"/>
    </ligand>
</feature>
<comment type="subunit">
    <text evidence="12">Homodimer.</text>
</comment>
<keyword evidence="8 12" id="KW-0067">ATP-binding</keyword>
<comment type="cofactor">
    <cofactor evidence="12">
        <name>Mg(2+)</name>
        <dbReference type="ChEBI" id="CHEBI:18420"/>
    </cofactor>
    <text evidence="12">Requires a divalent cation, most likely magnesium in vivo, as an electrophilic catalyst to aid phosphoryl group transfer. It is the chelate of the metal and the nucleotide that is the actual substrate.</text>
</comment>
<name>I0JTG7_HALH3</name>
<evidence type="ECO:0000256" key="5">
    <source>
        <dbReference type="ARBA" id="ARBA00022723"/>
    </source>
</evidence>
<evidence type="ECO:0000256" key="3">
    <source>
        <dbReference type="ARBA" id="ARBA00016943"/>
    </source>
</evidence>
<evidence type="ECO:0000256" key="4">
    <source>
        <dbReference type="ARBA" id="ARBA00022679"/>
    </source>
</evidence>
<evidence type="ECO:0000313" key="15">
    <source>
        <dbReference type="Proteomes" id="UP000007397"/>
    </source>
</evidence>
<evidence type="ECO:0000256" key="12">
    <source>
        <dbReference type="HAMAP-Rule" id="MF_01987"/>
    </source>
</evidence>
<dbReference type="PROSITE" id="PS00584">
    <property type="entry name" value="PFKB_KINASES_2"/>
    <property type="match status" value="1"/>
</dbReference>
<dbReference type="GO" id="GO:0005829">
    <property type="term" value="C:cytosol"/>
    <property type="evidence" value="ECO:0007669"/>
    <property type="project" value="TreeGrafter"/>
</dbReference>
<evidence type="ECO:0000256" key="9">
    <source>
        <dbReference type="ARBA" id="ARBA00022842"/>
    </source>
</evidence>
<dbReference type="InterPro" id="IPR011611">
    <property type="entry name" value="PfkB_dom"/>
</dbReference>